<dbReference type="Gene3D" id="1.20.1560.10">
    <property type="entry name" value="ABC transporter type 1, transmembrane domain"/>
    <property type="match status" value="1"/>
</dbReference>
<dbReference type="PANTHER" id="PTHR43394">
    <property type="entry name" value="ATP-DEPENDENT PERMEASE MDL1, MITOCHONDRIAL"/>
    <property type="match status" value="1"/>
</dbReference>
<feature type="transmembrane region" description="Helical" evidence="7">
    <location>
        <begin position="240"/>
        <end position="259"/>
    </location>
</feature>
<accession>A0A4Q7PKZ8</accession>
<keyword evidence="5 7" id="KW-1133">Transmembrane helix</keyword>
<feature type="transmembrane region" description="Helical" evidence="7">
    <location>
        <begin position="123"/>
        <end position="143"/>
    </location>
</feature>
<dbReference type="OrthoDB" id="95687at2"/>
<dbReference type="InterPro" id="IPR017871">
    <property type="entry name" value="ABC_transporter-like_CS"/>
</dbReference>
<dbReference type="InterPro" id="IPR011527">
    <property type="entry name" value="ABC1_TM_dom"/>
</dbReference>
<dbReference type="SUPFAM" id="SSF90123">
    <property type="entry name" value="ABC transporter transmembrane region"/>
    <property type="match status" value="1"/>
</dbReference>
<name>A0A4Q7PKZ8_9FIRM</name>
<feature type="transmembrane region" description="Helical" evidence="7">
    <location>
        <begin position="52"/>
        <end position="72"/>
    </location>
</feature>
<dbReference type="PROSITE" id="PS50929">
    <property type="entry name" value="ABC_TM1F"/>
    <property type="match status" value="1"/>
</dbReference>
<evidence type="ECO:0000259" key="8">
    <source>
        <dbReference type="PROSITE" id="PS50893"/>
    </source>
</evidence>
<dbReference type="PANTHER" id="PTHR43394:SF1">
    <property type="entry name" value="ATP-BINDING CASSETTE SUB-FAMILY B MEMBER 10, MITOCHONDRIAL"/>
    <property type="match status" value="1"/>
</dbReference>
<feature type="domain" description="ABC transporter" evidence="8">
    <location>
        <begin position="325"/>
        <end position="559"/>
    </location>
</feature>
<evidence type="ECO:0000313" key="10">
    <source>
        <dbReference type="EMBL" id="RZT01215.1"/>
    </source>
</evidence>
<dbReference type="InterPro" id="IPR036640">
    <property type="entry name" value="ABC1_TM_sf"/>
</dbReference>
<dbReference type="AlphaFoldDB" id="A0A4Q7PKZ8"/>
<dbReference type="InterPro" id="IPR027417">
    <property type="entry name" value="P-loop_NTPase"/>
</dbReference>
<keyword evidence="2 7" id="KW-0812">Transmembrane</keyword>
<dbReference type="RefSeq" id="WP_130434894.1">
    <property type="nucleotide sequence ID" value="NZ_SGXF01000002.1"/>
</dbReference>
<keyword evidence="6 7" id="KW-0472">Membrane</keyword>
<dbReference type="SUPFAM" id="SSF52540">
    <property type="entry name" value="P-loop containing nucleoside triphosphate hydrolases"/>
    <property type="match status" value="1"/>
</dbReference>
<comment type="subcellular location">
    <subcellularLocation>
        <location evidence="1">Cell membrane</location>
        <topology evidence="1">Multi-pass membrane protein</topology>
    </subcellularLocation>
</comment>
<dbReference type="GO" id="GO:0015421">
    <property type="term" value="F:ABC-type oligopeptide transporter activity"/>
    <property type="evidence" value="ECO:0007669"/>
    <property type="project" value="TreeGrafter"/>
</dbReference>
<dbReference type="GO" id="GO:0016887">
    <property type="term" value="F:ATP hydrolysis activity"/>
    <property type="evidence" value="ECO:0007669"/>
    <property type="project" value="InterPro"/>
</dbReference>
<dbReference type="Pfam" id="PF00664">
    <property type="entry name" value="ABC_membrane"/>
    <property type="match status" value="1"/>
</dbReference>
<proteinExistence type="predicted"/>
<evidence type="ECO:0000256" key="5">
    <source>
        <dbReference type="ARBA" id="ARBA00022989"/>
    </source>
</evidence>
<protein>
    <submittedName>
        <fullName evidence="10">ABC-type multidrug transport system fused ATPase/permease subunit</fullName>
    </submittedName>
</protein>
<evidence type="ECO:0000313" key="11">
    <source>
        <dbReference type="Proteomes" id="UP000292927"/>
    </source>
</evidence>
<dbReference type="Gene3D" id="3.40.50.300">
    <property type="entry name" value="P-loop containing nucleotide triphosphate hydrolases"/>
    <property type="match status" value="1"/>
</dbReference>
<dbReference type="SMART" id="SM00382">
    <property type="entry name" value="AAA"/>
    <property type="match status" value="1"/>
</dbReference>
<evidence type="ECO:0000256" key="3">
    <source>
        <dbReference type="ARBA" id="ARBA00022741"/>
    </source>
</evidence>
<dbReference type="PROSITE" id="PS50893">
    <property type="entry name" value="ABC_TRANSPORTER_2"/>
    <property type="match status" value="1"/>
</dbReference>
<dbReference type="Pfam" id="PF00005">
    <property type="entry name" value="ABC_tran"/>
    <property type="match status" value="1"/>
</dbReference>
<dbReference type="PROSITE" id="PS00211">
    <property type="entry name" value="ABC_TRANSPORTER_1"/>
    <property type="match status" value="1"/>
</dbReference>
<evidence type="ECO:0000256" key="4">
    <source>
        <dbReference type="ARBA" id="ARBA00022840"/>
    </source>
</evidence>
<dbReference type="EMBL" id="SGXF01000002">
    <property type="protein sequence ID" value="RZT01215.1"/>
    <property type="molecule type" value="Genomic_DNA"/>
</dbReference>
<evidence type="ECO:0000256" key="1">
    <source>
        <dbReference type="ARBA" id="ARBA00004651"/>
    </source>
</evidence>
<dbReference type="Proteomes" id="UP000292927">
    <property type="component" value="Unassembled WGS sequence"/>
</dbReference>
<gene>
    <name evidence="10" type="ORF">EV209_1659</name>
</gene>
<dbReference type="GO" id="GO:0005524">
    <property type="term" value="F:ATP binding"/>
    <property type="evidence" value="ECO:0007669"/>
    <property type="project" value="UniProtKB-KW"/>
</dbReference>
<evidence type="ECO:0000256" key="7">
    <source>
        <dbReference type="SAM" id="Phobius"/>
    </source>
</evidence>
<dbReference type="GO" id="GO:0005886">
    <property type="term" value="C:plasma membrane"/>
    <property type="evidence" value="ECO:0007669"/>
    <property type="project" value="UniProtKB-SubCell"/>
</dbReference>
<sequence>MKTYFKDNKFLLSLTVLIGIISSLGYVFIAILLQQLLDIVMAGNMEKFTRVIIFSLVYFAILGIFLFLQSLFEKKVICKIMRQIRSDTFRGIVNHSIEDFNKNNSADYISSITNDVKILEDNFLLPLFEVIQYSVIFISSLAVMIYFDAIVTVCVIVAIGLMFVVPSLIGGVLEKQQNQFSEKLSDFTVSLKDILSGFEIIKSYSMKKYIIYRFDKSNQDTINAKYSVDKLIALNEGLSSFLALIVQVVVLFLSAYFIIKGRITVGALLGMVQVGNNLANPLLMIFTNIPKIKSVQPIVKKLHDLSTYTKDEVLRKNSLAFNGYISAKNLSFSYDKQVEVLHGIDCTIEKGKKYVIVGKSGCGKTTLIKLLSGCYTGYSGNILYDGNKLNSPNKSDVVLLSSTIHQNVYMFDETINDNICLHEDYPDEIVTKAVKESGLDEFISKLPEGLKYKVGENGSNLSGGQKQRIAVARAMIRNKPILILDEGTSAIDMQTAYDIESRLLAMKSLTLITITHNIKKELLQLYDNVIYMENGTIQGNDSFNKLIKTSQEFSKYIEVVK</sequence>
<evidence type="ECO:0000256" key="2">
    <source>
        <dbReference type="ARBA" id="ARBA00022692"/>
    </source>
</evidence>
<evidence type="ECO:0000259" key="9">
    <source>
        <dbReference type="PROSITE" id="PS50929"/>
    </source>
</evidence>
<dbReference type="InterPro" id="IPR003593">
    <property type="entry name" value="AAA+_ATPase"/>
</dbReference>
<keyword evidence="3" id="KW-0547">Nucleotide-binding</keyword>
<feature type="transmembrane region" description="Helical" evidence="7">
    <location>
        <begin position="149"/>
        <end position="173"/>
    </location>
</feature>
<comment type="caution">
    <text evidence="10">The sequence shown here is derived from an EMBL/GenBank/DDBJ whole genome shotgun (WGS) entry which is preliminary data.</text>
</comment>
<keyword evidence="4" id="KW-0067">ATP-binding</keyword>
<keyword evidence="11" id="KW-1185">Reference proteome</keyword>
<evidence type="ECO:0000256" key="6">
    <source>
        <dbReference type="ARBA" id="ARBA00023136"/>
    </source>
</evidence>
<feature type="transmembrane region" description="Helical" evidence="7">
    <location>
        <begin position="12"/>
        <end position="32"/>
    </location>
</feature>
<dbReference type="InterPro" id="IPR003439">
    <property type="entry name" value="ABC_transporter-like_ATP-bd"/>
</dbReference>
<organism evidence="10 11">
    <name type="scientific">Cuneatibacter caecimuris</name>
    <dbReference type="NCBI Taxonomy" id="1796618"/>
    <lineage>
        <taxon>Bacteria</taxon>
        <taxon>Bacillati</taxon>
        <taxon>Bacillota</taxon>
        <taxon>Clostridia</taxon>
        <taxon>Lachnospirales</taxon>
        <taxon>Lachnospiraceae</taxon>
        <taxon>Cuneatibacter</taxon>
    </lineage>
</organism>
<dbReference type="InterPro" id="IPR039421">
    <property type="entry name" value="Type_1_exporter"/>
</dbReference>
<reference evidence="10 11" key="1">
    <citation type="submission" date="2019-02" db="EMBL/GenBank/DDBJ databases">
        <title>Genomic Encyclopedia of Type Strains, Phase IV (KMG-IV): sequencing the most valuable type-strain genomes for metagenomic binning, comparative biology and taxonomic classification.</title>
        <authorList>
            <person name="Goeker M."/>
        </authorList>
    </citation>
    <scope>NUCLEOTIDE SEQUENCE [LARGE SCALE GENOMIC DNA]</scope>
    <source>
        <strain evidence="10 11">DSM 29486</strain>
    </source>
</reference>
<feature type="domain" description="ABC transmembrane type-1" evidence="9">
    <location>
        <begin position="14"/>
        <end position="294"/>
    </location>
</feature>